<evidence type="ECO:0000256" key="4">
    <source>
        <dbReference type="ARBA" id="ARBA00023065"/>
    </source>
</evidence>
<evidence type="ECO:0000256" key="1">
    <source>
        <dbReference type="ARBA" id="ARBA00004370"/>
    </source>
</evidence>
<evidence type="ECO:0000256" key="6">
    <source>
        <dbReference type="ARBA" id="ARBA00023310"/>
    </source>
</evidence>
<dbReference type="InterPro" id="IPR000711">
    <property type="entry name" value="ATPase_OSCP/dsu"/>
</dbReference>
<evidence type="ECO:0000256" key="2">
    <source>
        <dbReference type="ARBA" id="ARBA00022448"/>
    </source>
</evidence>
<reference evidence="7 8" key="1">
    <citation type="submission" date="2024-02" db="EMBL/GenBank/DDBJ databases">
        <title>Haloferula sargassicola NBRC 104335.</title>
        <authorList>
            <person name="Ichikawa N."/>
            <person name="Katano-Makiyama Y."/>
            <person name="Hidaka K."/>
        </authorList>
    </citation>
    <scope>NUCLEOTIDE SEQUENCE [LARGE SCALE GENOMIC DNA]</scope>
    <source>
        <strain evidence="7 8">NBRC 104335</strain>
    </source>
</reference>
<comment type="subcellular location">
    <subcellularLocation>
        <location evidence="1">Membrane</location>
    </subcellularLocation>
</comment>
<keyword evidence="2" id="KW-0813">Transport</keyword>
<dbReference type="PANTHER" id="PTHR11910">
    <property type="entry name" value="ATP SYNTHASE DELTA CHAIN"/>
    <property type="match status" value="1"/>
</dbReference>
<evidence type="ECO:0000256" key="3">
    <source>
        <dbReference type="ARBA" id="ARBA00022781"/>
    </source>
</evidence>
<evidence type="ECO:0000256" key="5">
    <source>
        <dbReference type="ARBA" id="ARBA00023136"/>
    </source>
</evidence>
<keyword evidence="4" id="KW-0406">Ion transport</keyword>
<protein>
    <submittedName>
        <fullName evidence="7">ATP synthase subunit delta</fullName>
    </submittedName>
</protein>
<dbReference type="PROSITE" id="PS00389">
    <property type="entry name" value="ATPASE_DELTA"/>
    <property type="match status" value="1"/>
</dbReference>
<gene>
    <name evidence="7" type="primary">atpD_2</name>
    <name evidence="7" type="ORF">Hsar01_01337</name>
</gene>
<dbReference type="Pfam" id="PF00213">
    <property type="entry name" value="OSCP"/>
    <property type="match status" value="1"/>
</dbReference>
<keyword evidence="6" id="KW-0066">ATP synthesis</keyword>
<evidence type="ECO:0000313" key="8">
    <source>
        <dbReference type="Proteomes" id="UP001476282"/>
    </source>
</evidence>
<keyword evidence="5" id="KW-0472">Membrane</keyword>
<name>A0ABP9UN80_9BACT</name>
<keyword evidence="8" id="KW-1185">Reference proteome</keyword>
<proteinExistence type="predicted"/>
<keyword evidence="3" id="KW-0375">Hydrogen ion transport</keyword>
<sequence length="130" mass="14564">MKVSKVATTTARRIFRLCQNENGLDEARLSMAVKKIAAEKPRDYRGVLLALKRLVRLELERRRVVVQSAVPLDPVTQERVAAGLRTKYGDALTFEYKVDPALLGGLRVRVGSDVWDGTVKGRLDRLAQAF</sequence>
<evidence type="ECO:0000313" key="7">
    <source>
        <dbReference type="EMBL" id="GAA5482121.1"/>
    </source>
</evidence>
<dbReference type="InterPro" id="IPR020781">
    <property type="entry name" value="ATPase_OSCP/d_CS"/>
</dbReference>
<accession>A0ABP9UN80</accession>
<dbReference type="RefSeq" id="WP_353566267.1">
    <property type="nucleotide sequence ID" value="NZ_BAABRI010000006.1"/>
</dbReference>
<organism evidence="7 8">
    <name type="scientific">Haloferula sargassicola</name>
    <dbReference type="NCBI Taxonomy" id="490096"/>
    <lineage>
        <taxon>Bacteria</taxon>
        <taxon>Pseudomonadati</taxon>
        <taxon>Verrucomicrobiota</taxon>
        <taxon>Verrucomicrobiia</taxon>
        <taxon>Verrucomicrobiales</taxon>
        <taxon>Verrucomicrobiaceae</taxon>
        <taxon>Haloferula</taxon>
    </lineage>
</organism>
<dbReference type="Proteomes" id="UP001476282">
    <property type="component" value="Unassembled WGS sequence"/>
</dbReference>
<dbReference type="EMBL" id="BAABRI010000006">
    <property type="protein sequence ID" value="GAA5482121.1"/>
    <property type="molecule type" value="Genomic_DNA"/>
</dbReference>
<comment type="caution">
    <text evidence="7">The sequence shown here is derived from an EMBL/GenBank/DDBJ whole genome shotgun (WGS) entry which is preliminary data.</text>
</comment>